<dbReference type="PANTHER" id="PTHR35040:SF7">
    <property type="entry name" value="FIBRONECTIN TYPE-III DOMAIN-CONTAINING PROTEIN-RELATED"/>
    <property type="match status" value="1"/>
</dbReference>
<keyword evidence="2" id="KW-1185">Reference proteome</keyword>
<organism evidence="1 2">
    <name type="scientific">Botrytis fragariae</name>
    <dbReference type="NCBI Taxonomy" id="1964551"/>
    <lineage>
        <taxon>Eukaryota</taxon>
        <taxon>Fungi</taxon>
        <taxon>Dikarya</taxon>
        <taxon>Ascomycota</taxon>
        <taxon>Pezizomycotina</taxon>
        <taxon>Leotiomycetes</taxon>
        <taxon>Helotiales</taxon>
        <taxon>Sclerotiniaceae</taxon>
        <taxon>Botrytis</taxon>
    </lineage>
</organism>
<proteinExistence type="predicted"/>
<dbReference type="GeneID" id="59254764"/>
<dbReference type="AlphaFoldDB" id="A0A8H6EN56"/>
<gene>
    <name evidence="1" type="ORF">Bfra_000627</name>
</gene>
<dbReference type="OrthoDB" id="5342184at2759"/>
<sequence length="269" mass="29827">MFFKKKKTSMVPTKSKVLVPLYIYPSPGAWGRLIQRQVGESGGIISTYPGLEFIIVVNPHNGPGQLLDSNYRREIQQLNSYPNVTVVGYVSTAYATRQYPDILEDVKTYAAWRLEDDGLGVRGIFFDETPNQWSASNEAFLANINAAVKGSSGLGTEPLVIHNPGTVPHKKLMSGQCLPDINVVFEATHQTYRENACEKALTDLRMDPGRLACLMHSVPESLMSTHSDVASETQKLRSIVGTLYITSQATELYTDLGEHWENFIRAVSS</sequence>
<dbReference type="EMBL" id="JABFCT010000002">
    <property type="protein sequence ID" value="KAF5878461.1"/>
    <property type="molecule type" value="Genomic_DNA"/>
</dbReference>
<dbReference type="InterPro" id="IPR021986">
    <property type="entry name" value="Spherulin4"/>
</dbReference>
<protein>
    <submittedName>
        <fullName evidence="1">Putative cell surface spherulin 4-like protein</fullName>
    </submittedName>
</protein>
<dbReference type="Pfam" id="PF12138">
    <property type="entry name" value="Spherulin4"/>
    <property type="match status" value="1"/>
</dbReference>
<evidence type="ECO:0000313" key="2">
    <source>
        <dbReference type="Proteomes" id="UP000531561"/>
    </source>
</evidence>
<evidence type="ECO:0000313" key="1">
    <source>
        <dbReference type="EMBL" id="KAF5878461.1"/>
    </source>
</evidence>
<dbReference type="Proteomes" id="UP000531561">
    <property type="component" value="Unassembled WGS sequence"/>
</dbReference>
<dbReference type="RefSeq" id="XP_037197405.1">
    <property type="nucleotide sequence ID" value="XM_037331072.1"/>
</dbReference>
<comment type="caution">
    <text evidence="1">The sequence shown here is derived from an EMBL/GenBank/DDBJ whole genome shotgun (WGS) entry which is preliminary data.</text>
</comment>
<reference evidence="1 2" key="1">
    <citation type="journal article" date="2020" name="Phytopathology">
        <title>A high-quality genome resource of Botrytis fragariae, a new and rapidly spreading fungal pathogen causing strawberry gray mold in the U.S.A.</title>
        <authorList>
            <person name="Wu Y."/>
            <person name="Saski C.A."/>
            <person name="Schnabel G."/>
            <person name="Xiao S."/>
            <person name="Hu M."/>
        </authorList>
    </citation>
    <scope>NUCLEOTIDE SEQUENCE [LARGE SCALE GENOMIC DNA]</scope>
    <source>
        <strain evidence="1 2">BVB16</strain>
    </source>
</reference>
<name>A0A8H6EN56_9HELO</name>
<accession>A0A8H6EN56</accession>
<dbReference type="PANTHER" id="PTHR35040">
    <property type="match status" value="1"/>
</dbReference>